<comment type="caution">
    <text evidence="3">The sequence shown here is derived from an EMBL/GenBank/DDBJ whole genome shotgun (WGS) entry which is preliminary data.</text>
</comment>
<gene>
    <name evidence="3" type="ORF">QBC37DRAFT_428864</name>
</gene>
<sequence length="277" mass="30081">MHHSTLPLAMLGVQGAAAACTRAFLQEAAANYLKAIDLGQPSLLPLSSSATYGENDVTFPITSNASVFAAPIKVDFSRSLFDTTQCATFTELTSTQSSHPYVIHTQIFYDTSTASPSISKIQSVVADTGDWIFNATAYLEWTTYETWSAIAPALLDSRSTIKAAGDAYLDQWGNPSHPVPFATYCSRLEGGLYTGAKNLTSNSCPMGAFPSPLNITNRRYVIDEELGAIDIFNDFPFLEASYPLEKPTPSSNLFRVEKGGIRYIHENTVCATKNCGR</sequence>
<protein>
    <recommendedName>
        <fullName evidence="2">DUF8021 domain-containing protein</fullName>
    </recommendedName>
</protein>
<evidence type="ECO:0000313" key="4">
    <source>
        <dbReference type="Proteomes" id="UP001301769"/>
    </source>
</evidence>
<organism evidence="3 4">
    <name type="scientific">Rhypophila decipiens</name>
    <dbReference type="NCBI Taxonomy" id="261697"/>
    <lineage>
        <taxon>Eukaryota</taxon>
        <taxon>Fungi</taxon>
        <taxon>Dikarya</taxon>
        <taxon>Ascomycota</taxon>
        <taxon>Pezizomycotina</taxon>
        <taxon>Sordariomycetes</taxon>
        <taxon>Sordariomycetidae</taxon>
        <taxon>Sordariales</taxon>
        <taxon>Naviculisporaceae</taxon>
        <taxon>Rhypophila</taxon>
    </lineage>
</organism>
<dbReference type="Proteomes" id="UP001301769">
    <property type="component" value="Unassembled WGS sequence"/>
</dbReference>
<evidence type="ECO:0000313" key="3">
    <source>
        <dbReference type="EMBL" id="KAK4210402.1"/>
    </source>
</evidence>
<dbReference type="AlphaFoldDB" id="A0AAN6Y6N1"/>
<reference evidence="3" key="1">
    <citation type="journal article" date="2023" name="Mol. Phylogenet. Evol.">
        <title>Genome-scale phylogeny and comparative genomics of the fungal order Sordariales.</title>
        <authorList>
            <person name="Hensen N."/>
            <person name="Bonometti L."/>
            <person name="Westerberg I."/>
            <person name="Brannstrom I.O."/>
            <person name="Guillou S."/>
            <person name="Cros-Aarteil S."/>
            <person name="Calhoun S."/>
            <person name="Haridas S."/>
            <person name="Kuo A."/>
            <person name="Mondo S."/>
            <person name="Pangilinan J."/>
            <person name="Riley R."/>
            <person name="LaButti K."/>
            <person name="Andreopoulos B."/>
            <person name="Lipzen A."/>
            <person name="Chen C."/>
            <person name="Yan M."/>
            <person name="Daum C."/>
            <person name="Ng V."/>
            <person name="Clum A."/>
            <person name="Steindorff A."/>
            <person name="Ohm R.A."/>
            <person name="Martin F."/>
            <person name="Silar P."/>
            <person name="Natvig D.O."/>
            <person name="Lalanne C."/>
            <person name="Gautier V."/>
            <person name="Ament-Velasquez S.L."/>
            <person name="Kruys A."/>
            <person name="Hutchinson M.I."/>
            <person name="Powell A.J."/>
            <person name="Barry K."/>
            <person name="Miller A.N."/>
            <person name="Grigoriev I.V."/>
            <person name="Debuchy R."/>
            <person name="Gladieux P."/>
            <person name="Hiltunen Thoren M."/>
            <person name="Johannesson H."/>
        </authorList>
    </citation>
    <scope>NUCLEOTIDE SEQUENCE</scope>
    <source>
        <strain evidence="3">PSN293</strain>
    </source>
</reference>
<evidence type="ECO:0000256" key="1">
    <source>
        <dbReference type="SAM" id="SignalP"/>
    </source>
</evidence>
<evidence type="ECO:0000259" key="2">
    <source>
        <dbReference type="Pfam" id="PF26061"/>
    </source>
</evidence>
<proteinExistence type="predicted"/>
<keyword evidence="4" id="KW-1185">Reference proteome</keyword>
<keyword evidence="1" id="KW-0732">Signal</keyword>
<feature type="chain" id="PRO_5042973768" description="DUF8021 domain-containing protein" evidence="1">
    <location>
        <begin position="19"/>
        <end position="277"/>
    </location>
</feature>
<dbReference type="Pfam" id="PF26061">
    <property type="entry name" value="DUF8021"/>
    <property type="match status" value="1"/>
</dbReference>
<accession>A0AAN6Y6N1</accession>
<reference evidence="3" key="2">
    <citation type="submission" date="2023-05" db="EMBL/GenBank/DDBJ databases">
        <authorList>
            <consortium name="Lawrence Berkeley National Laboratory"/>
            <person name="Steindorff A."/>
            <person name="Hensen N."/>
            <person name="Bonometti L."/>
            <person name="Westerberg I."/>
            <person name="Brannstrom I.O."/>
            <person name="Guillou S."/>
            <person name="Cros-Aarteil S."/>
            <person name="Calhoun S."/>
            <person name="Haridas S."/>
            <person name="Kuo A."/>
            <person name="Mondo S."/>
            <person name="Pangilinan J."/>
            <person name="Riley R."/>
            <person name="Labutti K."/>
            <person name="Andreopoulos B."/>
            <person name="Lipzen A."/>
            <person name="Chen C."/>
            <person name="Yanf M."/>
            <person name="Daum C."/>
            <person name="Ng V."/>
            <person name="Clum A."/>
            <person name="Ohm R."/>
            <person name="Martin F."/>
            <person name="Silar P."/>
            <person name="Natvig D."/>
            <person name="Lalanne C."/>
            <person name="Gautier V."/>
            <person name="Ament-Velasquez S.L."/>
            <person name="Kruys A."/>
            <person name="Hutchinson M.I."/>
            <person name="Powell A.J."/>
            <person name="Barry K."/>
            <person name="Miller A.N."/>
            <person name="Grigoriev I.V."/>
            <person name="Debuchy R."/>
            <person name="Gladieux P."/>
            <person name="Thoren M.H."/>
            <person name="Johannesson H."/>
        </authorList>
    </citation>
    <scope>NUCLEOTIDE SEQUENCE</scope>
    <source>
        <strain evidence="3">PSN293</strain>
    </source>
</reference>
<feature type="signal peptide" evidence="1">
    <location>
        <begin position="1"/>
        <end position="18"/>
    </location>
</feature>
<name>A0AAN6Y6N1_9PEZI</name>
<dbReference type="InterPro" id="IPR058334">
    <property type="entry name" value="DUF8021"/>
</dbReference>
<feature type="domain" description="DUF8021" evidence="2">
    <location>
        <begin position="156"/>
        <end position="268"/>
    </location>
</feature>
<dbReference type="EMBL" id="MU858176">
    <property type="protein sequence ID" value="KAK4210402.1"/>
    <property type="molecule type" value="Genomic_DNA"/>
</dbReference>